<dbReference type="Proteomes" id="UP000199652">
    <property type="component" value="Unassembled WGS sequence"/>
</dbReference>
<proteinExistence type="predicted"/>
<sequence length="40" mass="4659">MEQLFENLDPWNEAESVANQCYSLVALLQILKTTVNYKKN</sequence>
<reference evidence="2" key="1">
    <citation type="submission" date="2016-10" db="EMBL/GenBank/DDBJ databases">
        <authorList>
            <person name="Varghese N."/>
            <person name="Submissions S."/>
        </authorList>
    </citation>
    <scope>NUCLEOTIDE SEQUENCE [LARGE SCALE GENOMIC DNA]</scope>
    <source>
        <strain evidence="2">VPI 5359</strain>
    </source>
</reference>
<evidence type="ECO:0000313" key="2">
    <source>
        <dbReference type="Proteomes" id="UP000199652"/>
    </source>
</evidence>
<organism evidence="1 2">
    <name type="scientific">Eubacterium barkeri</name>
    <name type="common">Clostridium barkeri</name>
    <dbReference type="NCBI Taxonomy" id="1528"/>
    <lineage>
        <taxon>Bacteria</taxon>
        <taxon>Bacillati</taxon>
        <taxon>Bacillota</taxon>
        <taxon>Clostridia</taxon>
        <taxon>Eubacteriales</taxon>
        <taxon>Eubacteriaceae</taxon>
        <taxon>Eubacterium</taxon>
    </lineage>
</organism>
<keyword evidence="2" id="KW-1185">Reference proteome</keyword>
<dbReference type="EMBL" id="FNOU01000013">
    <property type="protein sequence ID" value="SDY01321.1"/>
    <property type="molecule type" value="Genomic_DNA"/>
</dbReference>
<gene>
    <name evidence="1" type="ORF">SAMN04488579_11374</name>
</gene>
<evidence type="ECO:0000313" key="1">
    <source>
        <dbReference type="EMBL" id="SDY01321.1"/>
    </source>
</evidence>
<protein>
    <submittedName>
        <fullName evidence="1">Uncharacterized protein</fullName>
    </submittedName>
</protein>
<dbReference type="AlphaFoldDB" id="A0A1H3GDH3"/>
<name>A0A1H3GDH3_EUBBA</name>
<dbReference type="STRING" id="1528.SAMN04488579_11374"/>
<accession>A0A1H3GDH3</accession>